<dbReference type="Proteomes" id="UP000000311">
    <property type="component" value="Unassembled WGS sequence"/>
</dbReference>
<accession>E2AU51</accession>
<dbReference type="EMBL" id="GL442802">
    <property type="protein sequence ID" value="EFN63038.1"/>
    <property type="molecule type" value="Genomic_DNA"/>
</dbReference>
<dbReference type="GO" id="GO:0071897">
    <property type="term" value="P:DNA biosynthetic process"/>
    <property type="evidence" value="ECO:0007669"/>
    <property type="project" value="UniProtKB-ARBA"/>
</dbReference>
<dbReference type="InParanoid" id="E2AU51"/>
<dbReference type="Pfam" id="PF00078">
    <property type="entry name" value="RVT_1"/>
    <property type="match status" value="1"/>
</dbReference>
<proteinExistence type="predicted"/>
<sequence length="119" mass="13796">KSKYVLALFIDIEGAFDNLWWQAILATIRKSECSSTLYQIIRGYFTNRHTIVRSKTDQIERSMERGCPQGSILGPIAWNWCMDELLTSFKSEFDEAKAEIIAYADDLLILIKEDSRRNL</sequence>
<dbReference type="PROSITE" id="PS50878">
    <property type="entry name" value="RT_POL"/>
    <property type="match status" value="1"/>
</dbReference>
<organism evidence="3">
    <name type="scientific">Camponotus floridanus</name>
    <name type="common">Florida carpenter ant</name>
    <dbReference type="NCBI Taxonomy" id="104421"/>
    <lineage>
        <taxon>Eukaryota</taxon>
        <taxon>Metazoa</taxon>
        <taxon>Ecdysozoa</taxon>
        <taxon>Arthropoda</taxon>
        <taxon>Hexapoda</taxon>
        <taxon>Insecta</taxon>
        <taxon>Pterygota</taxon>
        <taxon>Neoptera</taxon>
        <taxon>Endopterygota</taxon>
        <taxon>Hymenoptera</taxon>
        <taxon>Apocrita</taxon>
        <taxon>Aculeata</taxon>
        <taxon>Formicoidea</taxon>
        <taxon>Formicidae</taxon>
        <taxon>Formicinae</taxon>
        <taxon>Camponotus</taxon>
    </lineage>
</organism>
<evidence type="ECO:0000313" key="3">
    <source>
        <dbReference type="Proteomes" id="UP000000311"/>
    </source>
</evidence>
<keyword evidence="3" id="KW-1185">Reference proteome</keyword>
<dbReference type="OMA" id="HATRDIM"/>
<dbReference type="PANTHER" id="PTHR19446">
    <property type="entry name" value="REVERSE TRANSCRIPTASES"/>
    <property type="match status" value="1"/>
</dbReference>
<dbReference type="InterPro" id="IPR000477">
    <property type="entry name" value="RT_dom"/>
</dbReference>
<dbReference type="InterPro" id="IPR043502">
    <property type="entry name" value="DNA/RNA_pol_sf"/>
</dbReference>
<protein>
    <submittedName>
        <fullName evidence="2">Putative 115 kDa protein in type-1 retrotransposable element R1DM</fullName>
    </submittedName>
</protein>
<dbReference type="SUPFAM" id="SSF56672">
    <property type="entry name" value="DNA/RNA polymerases"/>
    <property type="match status" value="1"/>
</dbReference>
<dbReference type="AlphaFoldDB" id="E2AU51"/>
<evidence type="ECO:0000313" key="2">
    <source>
        <dbReference type="EMBL" id="EFN63038.1"/>
    </source>
</evidence>
<evidence type="ECO:0000259" key="1">
    <source>
        <dbReference type="PROSITE" id="PS50878"/>
    </source>
</evidence>
<feature type="non-terminal residue" evidence="2">
    <location>
        <position position="119"/>
    </location>
</feature>
<name>E2AU51_CAMFO</name>
<feature type="non-terminal residue" evidence="2">
    <location>
        <position position="1"/>
    </location>
</feature>
<feature type="domain" description="Reverse transcriptase" evidence="1">
    <location>
        <begin position="1"/>
        <end position="119"/>
    </location>
</feature>
<reference evidence="2 3" key="1">
    <citation type="journal article" date="2010" name="Science">
        <title>Genomic comparison of the ants Camponotus floridanus and Harpegnathos saltator.</title>
        <authorList>
            <person name="Bonasio R."/>
            <person name="Zhang G."/>
            <person name="Ye C."/>
            <person name="Mutti N.S."/>
            <person name="Fang X."/>
            <person name="Qin N."/>
            <person name="Donahue G."/>
            <person name="Yang P."/>
            <person name="Li Q."/>
            <person name="Li C."/>
            <person name="Zhang P."/>
            <person name="Huang Z."/>
            <person name="Berger S.L."/>
            <person name="Reinberg D."/>
            <person name="Wang J."/>
            <person name="Liebig J."/>
        </authorList>
    </citation>
    <scope>NUCLEOTIDE SEQUENCE [LARGE SCALE GENOMIC DNA]</scope>
    <source>
        <strain evidence="3">C129</strain>
    </source>
</reference>
<gene>
    <name evidence="2" type="ORF">EAG_00243</name>
</gene>